<sequence>MITTLTDTTSSAIASALLKARRAMGSPATGMVMTIVISCTEAEQDSAVEAAVEAGREHPSRILVAVTGRGRQNRLDAEVRIGEGTPGEIVILQMYGRMATHAASVVRPLLLPDSPVVVWWPGAAPADLAHHELGRLATRRVSDAMGSARPLQALRLRAENYQPGDTDLAWTRTTQWRSLLAASLDQYPATVLGATVSAERNSAAAKLLVAWLEARLKVPVKRGTSEGPGITKATLETAAGDIAIVRTDGRLASYSVPGQPKRLVALKRRPVADLMAEELRRMDPDDAFRDTIKALPGPAKKSTAKKTAAKRTAAKKATATKAAAKKSATKKTTARKTATKKATTKKAS</sequence>
<dbReference type="InterPro" id="IPR004555">
    <property type="entry name" value="G6PDH_assembly_OpcA"/>
</dbReference>
<dbReference type="PANTHER" id="PTHR38658:SF1">
    <property type="entry name" value="OXPP CYCLE PROTEIN OPCA-RELATED"/>
    <property type="match status" value="1"/>
</dbReference>
<evidence type="ECO:0000259" key="2">
    <source>
        <dbReference type="Pfam" id="PF10128"/>
    </source>
</evidence>
<feature type="compositionally biased region" description="Basic residues" evidence="1">
    <location>
        <begin position="302"/>
        <end position="314"/>
    </location>
</feature>
<evidence type="ECO:0000259" key="3">
    <source>
        <dbReference type="Pfam" id="PF20171"/>
    </source>
</evidence>
<reference evidence="4" key="1">
    <citation type="submission" date="2020-10" db="EMBL/GenBank/DDBJ databases">
        <authorList>
            <person name="Gilroy R."/>
        </authorList>
    </citation>
    <scope>NUCLEOTIDE SEQUENCE</scope>
    <source>
        <strain evidence="4">ChiGjej1B1-24693</strain>
    </source>
</reference>
<dbReference type="EMBL" id="DVLP01000047">
    <property type="protein sequence ID" value="HIT74268.1"/>
    <property type="molecule type" value="Genomic_DNA"/>
</dbReference>
<feature type="domain" description="Glucose-6-phosphate dehydrogenase assembly protein OpcA N-terminal" evidence="2">
    <location>
        <begin position="52"/>
        <end position="158"/>
    </location>
</feature>
<dbReference type="Proteomes" id="UP000886842">
    <property type="component" value="Unassembled WGS sequence"/>
</dbReference>
<dbReference type="Pfam" id="PF20171">
    <property type="entry name" value="OpcA_G6PD_C"/>
    <property type="match status" value="1"/>
</dbReference>
<proteinExistence type="predicted"/>
<name>A0A9D1KMH3_9ACTN</name>
<feature type="region of interest" description="Disordered" evidence="1">
    <location>
        <begin position="291"/>
        <end position="348"/>
    </location>
</feature>
<accession>A0A9D1KMH3</accession>
<reference evidence="4" key="2">
    <citation type="journal article" date="2021" name="PeerJ">
        <title>Extensive microbial diversity within the chicken gut microbiome revealed by metagenomics and culture.</title>
        <authorList>
            <person name="Gilroy R."/>
            <person name="Ravi A."/>
            <person name="Getino M."/>
            <person name="Pursley I."/>
            <person name="Horton D.L."/>
            <person name="Alikhan N.F."/>
            <person name="Baker D."/>
            <person name="Gharbi K."/>
            <person name="Hall N."/>
            <person name="Watson M."/>
            <person name="Adriaenssens E.M."/>
            <person name="Foster-Nyarko E."/>
            <person name="Jarju S."/>
            <person name="Secka A."/>
            <person name="Antonio M."/>
            <person name="Oren A."/>
            <person name="Chaudhuri R.R."/>
            <person name="La Ragione R."/>
            <person name="Hildebrand F."/>
            <person name="Pallen M.J."/>
        </authorList>
    </citation>
    <scope>NUCLEOTIDE SEQUENCE</scope>
    <source>
        <strain evidence="4">ChiGjej1B1-24693</strain>
    </source>
</reference>
<gene>
    <name evidence="4" type="ORF">IAA98_01615</name>
</gene>
<dbReference type="Pfam" id="PF10128">
    <property type="entry name" value="OpcA_G6PD_assem"/>
    <property type="match status" value="1"/>
</dbReference>
<dbReference type="InterPro" id="IPR046801">
    <property type="entry name" value="OpcA_G6PD_N"/>
</dbReference>
<feature type="domain" description="Glucose-6-phosphate dehydrogenase assembly protein OpcA C-terminal" evidence="3">
    <location>
        <begin position="163"/>
        <end position="291"/>
    </location>
</feature>
<evidence type="ECO:0000313" key="5">
    <source>
        <dbReference type="Proteomes" id="UP000886842"/>
    </source>
</evidence>
<dbReference type="PANTHER" id="PTHR38658">
    <property type="entry name" value="OXPP CYCLE PROTEIN OPCA-RELATED"/>
    <property type="match status" value="1"/>
</dbReference>
<comment type="caution">
    <text evidence="4">The sequence shown here is derived from an EMBL/GenBank/DDBJ whole genome shotgun (WGS) entry which is preliminary data.</text>
</comment>
<evidence type="ECO:0000313" key="4">
    <source>
        <dbReference type="EMBL" id="HIT74268.1"/>
    </source>
</evidence>
<organism evidence="4 5">
    <name type="scientific">Candidatus Avipropionibacterium avicola</name>
    <dbReference type="NCBI Taxonomy" id="2840701"/>
    <lineage>
        <taxon>Bacteria</taxon>
        <taxon>Bacillati</taxon>
        <taxon>Actinomycetota</taxon>
        <taxon>Actinomycetes</taxon>
        <taxon>Propionibacteriales</taxon>
        <taxon>Propionibacteriaceae</taxon>
        <taxon>Propionibacteriaceae incertae sedis</taxon>
        <taxon>Candidatus Avipropionibacterium</taxon>
    </lineage>
</organism>
<protein>
    <submittedName>
        <fullName evidence="4">Glucose-6-phosphate dehydrogenase assembly protein OpcA</fullName>
    </submittedName>
</protein>
<dbReference type="AlphaFoldDB" id="A0A9D1KMH3"/>
<dbReference type="InterPro" id="IPR046802">
    <property type="entry name" value="OpcA_G6PD_C"/>
</dbReference>
<evidence type="ECO:0000256" key="1">
    <source>
        <dbReference type="SAM" id="MobiDB-lite"/>
    </source>
</evidence>
<feature type="compositionally biased region" description="Basic residues" evidence="1">
    <location>
        <begin position="323"/>
        <end position="348"/>
    </location>
</feature>